<dbReference type="OrthoDB" id="5959591at2"/>
<protein>
    <submittedName>
        <fullName evidence="2">Uncharacterized protein</fullName>
    </submittedName>
</protein>
<organism evidence="2 3">
    <name type="scientific">Thermomonas haemolytica</name>
    <dbReference type="NCBI Taxonomy" id="141949"/>
    <lineage>
        <taxon>Bacteria</taxon>
        <taxon>Pseudomonadati</taxon>
        <taxon>Pseudomonadota</taxon>
        <taxon>Gammaproteobacteria</taxon>
        <taxon>Lysobacterales</taxon>
        <taxon>Lysobacteraceae</taxon>
        <taxon>Thermomonas</taxon>
    </lineage>
</organism>
<evidence type="ECO:0000313" key="2">
    <source>
        <dbReference type="EMBL" id="TCT23422.1"/>
    </source>
</evidence>
<reference evidence="2 3" key="1">
    <citation type="submission" date="2019-03" db="EMBL/GenBank/DDBJ databases">
        <title>Genomic Encyclopedia of Type Strains, Phase IV (KMG-IV): sequencing the most valuable type-strain genomes for metagenomic binning, comparative biology and taxonomic classification.</title>
        <authorList>
            <person name="Goeker M."/>
        </authorList>
    </citation>
    <scope>NUCLEOTIDE SEQUENCE [LARGE SCALE GENOMIC DNA]</scope>
    <source>
        <strain evidence="2 3">DSM 13605</strain>
    </source>
</reference>
<accession>A0A4V2V225</accession>
<keyword evidence="1" id="KW-1133">Transmembrane helix</keyword>
<dbReference type="EMBL" id="SMAP01000005">
    <property type="protein sequence ID" value="TCT23422.1"/>
    <property type="molecule type" value="Genomic_DNA"/>
</dbReference>
<feature type="transmembrane region" description="Helical" evidence="1">
    <location>
        <begin position="72"/>
        <end position="90"/>
    </location>
</feature>
<keyword evidence="1" id="KW-0812">Transmembrane</keyword>
<proteinExistence type="predicted"/>
<sequence length="142" mass="15098">MKPHDALPPIDEVRWQAQELARRGDPGADPLDLRIAHALRQAPAVELPADFAVQVAARARADAIAGPDLEAWLLRALGVVFALSAAVVVAWFGRGWVAELVQVLPGGRDALGWCVLAAGCLLAERGLELLHRRTRGGHAAIG</sequence>
<evidence type="ECO:0000313" key="3">
    <source>
        <dbReference type="Proteomes" id="UP000295414"/>
    </source>
</evidence>
<dbReference type="RefSeq" id="WP_114959884.1">
    <property type="nucleotide sequence ID" value="NZ_MSZW01000039.1"/>
</dbReference>
<dbReference type="Proteomes" id="UP000295414">
    <property type="component" value="Unassembled WGS sequence"/>
</dbReference>
<dbReference type="AlphaFoldDB" id="A0A4V2V225"/>
<name>A0A4V2V225_9GAMM</name>
<gene>
    <name evidence="2" type="ORF">EDC34_10511</name>
</gene>
<keyword evidence="3" id="KW-1185">Reference proteome</keyword>
<evidence type="ECO:0000256" key="1">
    <source>
        <dbReference type="SAM" id="Phobius"/>
    </source>
</evidence>
<keyword evidence="1" id="KW-0472">Membrane</keyword>
<comment type="caution">
    <text evidence="2">The sequence shown here is derived from an EMBL/GenBank/DDBJ whole genome shotgun (WGS) entry which is preliminary data.</text>
</comment>